<evidence type="ECO:0000313" key="9">
    <source>
        <dbReference type="Proteomes" id="UP000198734"/>
    </source>
</evidence>
<dbReference type="GO" id="GO:0006825">
    <property type="term" value="P:copper ion transport"/>
    <property type="evidence" value="ECO:0007669"/>
    <property type="project" value="InterPro"/>
</dbReference>
<proteinExistence type="predicted"/>
<feature type="transmembrane region" description="Helical" evidence="6">
    <location>
        <begin position="144"/>
        <end position="168"/>
    </location>
</feature>
<feature type="transmembrane region" description="Helical" evidence="6">
    <location>
        <begin position="222"/>
        <end position="241"/>
    </location>
</feature>
<feature type="transmembrane region" description="Helical" evidence="6">
    <location>
        <begin position="343"/>
        <end position="367"/>
    </location>
</feature>
<evidence type="ECO:0000256" key="5">
    <source>
        <dbReference type="ARBA" id="ARBA00023136"/>
    </source>
</evidence>
<keyword evidence="9" id="KW-1185">Reference proteome</keyword>
<keyword evidence="5 6" id="KW-0472">Membrane</keyword>
<reference evidence="9" key="1">
    <citation type="submission" date="2016-10" db="EMBL/GenBank/DDBJ databases">
        <authorList>
            <person name="Varghese N."/>
            <person name="Submissions S."/>
        </authorList>
    </citation>
    <scope>NUCLEOTIDE SEQUENCE [LARGE SCALE GENOMIC DNA]</scope>
    <source>
        <strain evidence="9">DSM 11706</strain>
    </source>
</reference>
<evidence type="ECO:0000256" key="3">
    <source>
        <dbReference type="ARBA" id="ARBA00022692"/>
    </source>
</evidence>
<accession>A0A1I5V6F4</accession>
<keyword evidence="3 6" id="KW-0812">Transmembrane</keyword>
<dbReference type="AlphaFoldDB" id="A0A1I5V6F4"/>
<dbReference type="OrthoDB" id="2387346at2"/>
<comment type="subcellular location">
    <subcellularLocation>
        <location evidence="1">Cell membrane</location>
        <topology evidence="1">Multi-pass membrane protein</topology>
    </subcellularLocation>
</comment>
<feature type="transmembrane region" description="Helical" evidence="6">
    <location>
        <begin position="309"/>
        <end position="331"/>
    </location>
</feature>
<feature type="transmembrane region" description="Helical" evidence="6">
    <location>
        <begin position="113"/>
        <end position="132"/>
    </location>
</feature>
<feature type="domain" description="Copper resistance protein D" evidence="7">
    <location>
        <begin position="177"/>
        <end position="274"/>
    </location>
</feature>
<dbReference type="PANTHER" id="PTHR34820:SF4">
    <property type="entry name" value="INNER MEMBRANE PROTEIN YEBZ"/>
    <property type="match status" value="1"/>
</dbReference>
<evidence type="ECO:0000256" key="6">
    <source>
        <dbReference type="SAM" id="Phobius"/>
    </source>
</evidence>
<name>A0A1I5V6F4_9BACI</name>
<gene>
    <name evidence="8" type="ORF">SAMN05421670_0691</name>
</gene>
<evidence type="ECO:0000256" key="1">
    <source>
        <dbReference type="ARBA" id="ARBA00004651"/>
    </source>
</evidence>
<dbReference type="GO" id="GO:0005886">
    <property type="term" value="C:plasma membrane"/>
    <property type="evidence" value="ECO:0007669"/>
    <property type="project" value="UniProtKB-SubCell"/>
</dbReference>
<evidence type="ECO:0000256" key="4">
    <source>
        <dbReference type="ARBA" id="ARBA00022989"/>
    </source>
</evidence>
<feature type="transmembrane region" description="Helical" evidence="6">
    <location>
        <begin position="86"/>
        <end position="106"/>
    </location>
</feature>
<evidence type="ECO:0000259" key="7">
    <source>
        <dbReference type="Pfam" id="PF05425"/>
    </source>
</evidence>
<organism evidence="8 9">
    <name type="scientific">Psychrobacillus psychrotolerans</name>
    <dbReference type="NCBI Taxonomy" id="126156"/>
    <lineage>
        <taxon>Bacteria</taxon>
        <taxon>Bacillati</taxon>
        <taxon>Bacillota</taxon>
        <taxon>Bacilli</taxon>
        <taxon>Bacillales</taxon>
        <taxon>Bacillaceae</taxon>
        <taxon>Psychrobacillus</taxon>
    </lineage>
</organism>
<evidence type="ECO:0000313" key="8">
    <source>
        <dbReference type="EMBL" id="SFQ03103.1"/>
    </source>
</evidence>
<dbReference type="Pfam" id="PF05425">
    <property type="entry name" value="CopD"/>
    <property type="match status" value="1"/>
</dbReference>
<sequence>MMFVLTTISEALLYVCFAILMGSYILALFPDDLIPTIVVSRKVKLFAVLGIAIFSFVPLISLVIYLSEDYGLFQSLQSILLTFEVGKSWLFMFVITVFLGVYIQFFHEKKAPYYSIIGIILVFLLILGVSWSSHANSIESLKGFITHFLHFASVVIWVGILLIVAWFSKNTKNWLSFLKWFHIMALYCFGIIIITGLSLMSFSTPLEAYPDTWMVSYGQSLLIKHLFIIPLIAYACINGILMKKRLLKKENFDPRPWARVEFFILLLIFAATGAMSQQSPPHNMYETISNEGFSSLFILFHDEVVFSDIAVQLVFSIDGVLLLCIAVLFLVMSLFSFVKKMPAIFSFIMSLFVVIAAYLGLLLSIQIV</sequence>
<dbReference type="RefSeq" id="WP_093534206.1">
    <property type="nucleotide sequence ID" value="NZ_FOXU01000001.1"/>
</dbReference>
<dbReference type="EMBL" id="FOXU01000001">
    <property type="protein sequence ID" value="SFQ03103.1"/>
    <property type="molecule type" value="Genomic_DNA"/>
</dbReference>
<dbReference type="InterPro" id="IPR008457">
    <property type="entry name" value="Cu-R_CopD_dom"/>
</dbReference>
<feature type="transmembrane region" description="Helical" evidence="6">
    <location>
        <begin position="45"/>
        <end position="66"/>
    </location>
</feature>
<keyword evidence="4 6" id="KW-1133">Transmembrane helix</keyword>
<feature type="transmembrane region" description="Helical" evidence="6">
    <location>
        <begin position="180"/>
        <end position="202"/>
    </location>
</feature>
<protein>
    <submittedName>
        <fullName evidence="8">Putative copper resistance protein D</fullName>
    </submittedName>
</protein>
<dbReference type="STRING" id="126156.SAMN05421670_0691"/>
<feature type="transmembrane region" description="Helical" evidence="6">
    <location>
        <begin position="262"/>
        <end position="279"/>
    </location>
</feature>
<feature type="transmembrane region" description="Helical" evidence="6">
    <location>
        <begin position="12"/>
        <end position="33"/>
    </location>
</feature>
<dbReference type="Proteomes" id="UP000198734">
    <property type="component" value="Unassembled WGS sequence"/>
</dbReference>
<dbReference type="InterPro" id="IPR032694">
    <property type="entry name" value="CopC/D"/>
</dbReference>
<evidence type="ECO:0000256" key="2">
    <source>
        <dbReference type="ARBA" id="ARBA00022475"/>
    </source>
</evidence>
<dbReference type="PANTHER" id="PTHR34820">
    <property type="entry name" value="INNER MEMBRANE PROTEIN YEBZ"/>
    <property type="match status" value="1"/>
</dbReference>
<keyword evidence="2" id="KW-1003">Cell membrane</keyword>